<protein>
    <submittedName>
        <fullName evidence="1">Uncharacterized protein</fullName>
    </submittedName>
</protein>
<accession>X1J2N5</accession>
<dbReference type="EMBL" id="BARU01028982">
    <property type="protein sequence ID" value="GAH75785.1"/>
    <property type="molecule type" value="Genomic_DNA"/>
</dbReference>
<name>X1J2N5_9ZZZZ</name>
<gene>
    <name evidence="1" type="ORF">S03H2_46185</name>
</gene>
<reference evidence="1" key="1">
    <citation type="journal article" date="2014" name="Front. Microbiol.">
        <title>High frequency of phylogenetically diverse reductive dehalogenase-homologous genes in deep subseafloor sedimentary metagenomes.</title>
        <authorList>
            <person name="Kawai M."/>
            <person name="Futagami T."/>
            <person name="Toyoda A."/>
            <person name="Takaki Y."/>
            <person name="Nishi S."/>
            <person name="Hori S."/>
            <person name="Arai W."/>
            <person name="Tsubouchi T."/>
            <person name="Morono Y."/>
            <person name="Uchiyama I."/>
            <person name="Ito T."/>
            <person name="Fujiyama A."/>
            <person name="Inagaki F."/>
            <person name="Takami H."/>
        </authorList>
    </citation>
    <scope>NUCLEOTIDE SEQUENCE</scope>
    <source>
        <strain evidence="1">Expedition CK06-06</strain>
    </source>
</reference>
<proteinExistence type="predicted"/>
<dbReference type="AlphaFoldDB" id="X1J2N5"/>
<comment type="caution">
    <text evidence="1">The sequence shown here is derived from an EMBL/GenBank/DDBJ whole genome shotgun (WGS) entry which is preliminary data.</text>
</comment>
<sequence length="90" mass="10283">MKGSLLINDMTESQLLSAIKDRNMTAIIFWLKHHHPAYETRVEIRAGLNLDNENLTQKQKAIIKEALAHTTIGQIPETCGKEDKNEKRTK</sequence>
<organism evidence="1">
    <name type="scientific">marine sediment metagenome</name>
    <dbReference type="NCBI Taxonomy" id="412755"/>
    <lineage>
        <taxon>unclassified sequences</taxon>
        <taxon>metagenomes</taxon>
        <taxon>ecological metagenomes</taxon>
    </lineage>
</organism>
<evidence type="ECO:0000313" key="1">
    <source>
        <dbReference type="EMBL" id="GAH75785.1"/>
    </source>
</evidence>